<comment type="caution">
    <text evidence="1">The sequence shown here is derived from an EMBL/GenBank/DDBJ whole genome shotgun (WGS) entry which is preliminary data.</text>
</comment>
<accession>A0AA35MF33</accession>
<dbReference type="SUPFAM" id="SSF63380">
    <property type="entry name" value="Riboflavin synthase domain-like"/>
    <property type="match status" value="1"/>
</dbReference>
<dbReference type="InterPro" id="IPR023173">
    <property type="entry name" value="NADPH_Cyt_P450_Rdtase_alpha"/>
</dbReference>
<proteinExistence type="predicted"/>
<sequence length="186" mass="20904">MKHQTDDYLVVLPFNPTKTVKRVMRSLGFTRDSYLEITSNPSVSLPVETSTPAGEVLASYQRPRRQDNRIVGILGRGWLHQRVVDKKVSTLNLWEHFPTLPIPPWLFPIYAKAYDDSPVNFKIRCIHSISSSSLENPDNATVTFSILREPSLSGNRLHIGATISYQGRLGENGFIEAHITSVCGLQ</sequence>
<dbReference type="Gene3D" id="1.20.990.10">
    <property type="entry name" value="NADPH-cytochrome p450 Reductase, Chain A, domain 3"/>
    <property type="match status" value="1"/>
</dbReference>
<dbReference type="AlphaFoldDB" id="A0AA35MF33"/>
<keyword evidence="2" id="KW-1185">Reference proteome</keyword>
<dbReference type="InterPro" id="IPR017938">
    <property type="entry name" value="Riboflavin_synthase-like_b-brl"/>
</dbReference>
<dbReference type="GO" id="GO:0016491">
    <property type="term" value="F:oxidoreductase activity"/>
    <property type="evidence" value="ECO:0007669"/>
    <property type="project" value="InterPro"/>
</dbReference>
<protein>
    <submittedName>
        <fullName evidence="1">Uncharacterized protein</fullName>
    </submittedName>
</protein>
<dbReference type="Gene3D" id="2.40.30.10">
    <property type="entry name" value="Translation factors"/>
    <property type="match status" value="1"/>
</dbReference>
<dbReference type="EMBL" id="CABFNP030001276">
    <property type="protein sequence ID" value="CAI6095992.1"/>
    <property type="molecule type" value="Genomic_DNA"/>
</dbReference>
<evidence type="ECO:0000313" key="2">
    <source>
        <dbReference type="Proteomes" id="UP001160390"/>
    </source>
</evidence>
<reference evidence="1" key="1">
    <citation type="submission" date="2023-01" db="EMBL/GenBank/DDBJ databases">
        <authorList>
            <person name="Piombo E."/>
        </authorList>
    </citation>
    <scope>NUCLEOTIDE SEQUENCE</scope>
</reference>
<name>A0AA35MF33_9HYPO</name>
<organism evidence="1 2">
    <name type="scientific">Clonostachys chloroleuca</name>
    <dbReference type="NCBI Taxonomy" id="1926264"/>
    <lineage>
        <taxon>Eukaryota</taxon>
        <taxon>Fungi</taxon>
        <taxon>Dikarya</taxon>
        <taxon>Ascomycota</taxon>
        <taxon>Pezizomycotina</taxon>
        <taxon>Sordariomycetes</taxon>
        <taxon>Hypocreomycetidae</taxon>
        <taxon>Hypocreales</taxon>
        <taxon>Bionectriaceae</taxon>
        <taxon>Clonostachys</taxon>
    </lineage>
</organism>
<evidence type="ECO:0000313" key="1">
    <source>
        <dbReference type="EMBL" id="CAI6095992.1"/>
    </source>
</evidence>
<dbReference type="Proteomes" id="UP001160390">
    <property type="component" value="Unassembled WGS sequence"/>
</dbReference>
<gene>
    <name evidence="1" type="ORF">CCHLO57077_00016765</name>
</gene>